<dbReference type="AlphaFoldDB" id="A0A1H1I3I2"/>
<sequence>MQGRTTLEQAFDEKAWRAAAEENRRLSDEQTLEAANVNIMVPDKPIEPPREIPGGGHAEAFLRREAERDGVSLADKRREVEAAGFGAYVLDGLKRGRIGFTEAWNALETSFIEVLRLAYSNGAMELTPDDIAMFTGRPNKLAETIRSDPRLVFREIAFTPSFDPDGASPQFAEIAYDPQVRNAPVVICQHGGYPGSRLMELGTMRRLAAQGVFAIAVSKRGRDGSAGRPDAWGTETADIVDALDHCARHYADHLDPTNVTVRGGSGGGLDAISLLVRYPDRFRCVVAFFGYAELIPMIEQAFSPQADALLKADPRTAGSIRAVRRFAYDSGYGRPGYPDRRLARTLTLAAETNPYAQVHFVWDEDDPLSPMMDRWFEEFRAAAERMGSRNVHLHRSRRGDTLRYPHWMVPDNDAFDRFYLPAILSRTVPAPVLAPAGVLTVPGFLKTRRFEIVLGAGDDAVARVGYELGVDEGTFHFRRLSSDPAVRGVLRFRSLRRRPLAVRINGTLAAEPSTREWVECGVGLDDSVVIGVHDRAGA</sequence>
<evidence type="ECO:0000313" key="3">
    <source>
        <dbReference type="Proteomes" id="UP000217103"/>
    </source>
</evidence>
<dbReference type="Gene3D" id="3.40.50.1820">
    <property type="entry name" value="alpha/beta hydrolase"/>
    <property type="match status" value="1"/>
</dbReference>
<proteinExistence type="predicted"/>
<dbReference type="Pfam" id="PF00326">
    <property type="entry name" value="Peptidase_S9"/>
    <property type="match status" value="1"/>
</dbReference>
<dbReference type="STRING" id="35622.SAMN04489764_5149"/>
<evidence type="ECO:0000259" key="1">
    <source>
        <dbReference type="Pfam" id="PF00326"/>
    </source>
</evidence>
<name>A0A1H1I3I2_9ACTN</name>
<accession>A0A1H1I3I2</accession>
<dbReference type="GO" id="GO:0008236">
    <property type="term" value="F:serine-type peptidase activity"/>
    <property type="evidence" value="ECO:0007669"/>
    <property type="project" value="InterPro"/>
</dbReference>
<dbReference type="Proteomes" id="UP000217103">
    <property type="component" value="Unassembled WGS sequence"/>
</dbReference>
<evidence type="ECO:0000313" key="2">
    <source>
        <dbReference type="EMBL" id="SDR32271.1"/>
    </source>
</evidence>
<reference evidence="2 3" key="1">
    <citation type="submission" date="2016-10" db="EMBL/GenBank/DDBJ databases">
        <authorList>
            <person name="de Groot N.N."/>
        </authorList>
    </citation>
    <scope>NUCLEOTIDE SEQUENCE [LARGE SCALE GENOMIC DNA]</scope>
    <source>
        <strain evidence="2 3">DSM 43794</strain>
    </source>
</reference>
<feature type="domain" description="Peptidase S9 prolyl oligopeptidase catalytic" evidence="1">
    <location>
        <begin position="209"/>
        <end position="295"/>
    </location>
</feature>
<dbReference type="EMBL" id="FNKK01000002">
    <property type="protein sequence ID" value="SDR32271.1"/>
    <property type="molecule type" value="Genomic_DNA"/>
</dbReference>
<keyword evidence="3" id="KW-1185">Reference proteome</keyword>
<gene>
    <name evidence="2" type="ORF">SAMN04489764_5149</name>
</gene>
<dbReference type="OrthoDB" id="9764953at2"/>
<keyword evidence="2" id="KW-0378">Hydrolase</keyword>
<dbReference type="InterPro" id="IPR029058">
    <property type="entry name" value="AB_hydrolase_fold"/>
</dbReference>
<organism evidence="2 3">
    <name type="scientific">Thermostaphylospora chromogena</name>
    <dbReference type="NCBI Taxonomy" id="35622"/>
    <lineage>
        <taxon>Bacteria</taxon>
        <taxon>Bacillati</taxon>
        <taxon>Actinomycetota</taxon>
        <taxon>Actinomycetes</taxon>
        <taxon>Streptosporangiales</taxon>
        <taxon>Thermomonosporaceae</taxon>
        <taxon>Thermostaphylospora</taxon>
    </lineage>
</organism>
<dbReference type="GO" id="GO:0006508">
    <property type="term" value="P:proteolysis"/>
    <property type="evidence" value="ECO:0007669"/>
    <property type="project" value="InterPro"/>
</dbReference>
<dbReference type="RefSeq" id="WP_093262671.1">
    <property type="nucleotide sequence ID" value="NZ_FNKK01000002.1"/>
</dbReference>
<dbReference type="SUPFAM" id="SSF53474">
    <property type="entry name" value="alpha/beta-Hydrolases"/>
    <property type="match status" value="1"/>
</dbReference>
<protein>
    <submittedName>
        <fullName evidence="2">Alpha/beta hydrolase family protein</fullName>
    </submittedName>
</protein>
<dbReference type="InterPro" id="IPR001375">
    <property type="entry name" value="Peptidase_S9_cat"/>
</dbReference>